<dbReference type="GO" id="GO:0043022">
    <property type="term" value="F:ribosome binding"/>
    <property type="evidence" value="ECO:0007669"/>
    <property type="project" value="TreeGrafter"/>
</dbReference>
<dbReference type="Gene3D" id="3.40.50.300">
    <property type="entry name" value="P-loop containing nucleotide triphosphate hydrolases"/>
    <property type="match status" value="1"/>
</dbReference>
<dbReference type="InterPro" id="IPR027417">
    <property type="entry name" value="P-loop_NTPase"/>
</dbReference>
<dbReference type="InterPro" id="IPR016496">
    <property type="entry name" value="GTPase_HflX"/>
</dbReference>
<proteinExistence type="predicted"/>
<organism evidence="1">
    <name type="scientific">marine metagenome</name>
    <dbReference type="NCBI Taxonomy" id="408172"/>
    <lineage>
        <taxon>unclassified sequences</taxon>
        <taxon>metagenomes</taxon>
        <taxon>ecological metagenomes</taxon>
    </lineage>
</organism>
<dbReference type="PANTHER" id="PTHR10229">
    <property type="entry name" value="GTP-BINDING PROTEIN HFLX"/>
    <property type="match status" value="1"/>
</dbReference>
<dbReference type="SUPFAM" id="SSF52540">
    <property type="entry name" value="P-loop containing nucleoside triphosphate hydrolases"/>
    <property type="match status" value="1"/>
</dbReference>
<gene>
    <name evidence="1" type="ORF">METZ01_LOCUS181488</name>
</gene>
<dbReference type="AlphaFoldDB" id="A0A382CS39"/>
<reference evidence="1" key="1">
    <citation type="submission" date="2018-05" db="EMBL/GenBank/DDBJ databases">
        <authorList>
            <person name="Lanie J.A."/>
            <person name="Ng W.-L."/>
            <person name="Kazmierczak K.M."/>
            <person name="Andrzejewski T.M."/>
            <person name="Davidsen T.M."/>
            <person name="Wayne K.J."/>
            <person name="Tettelin H."/>
            <person name="Glass J.I."/>
            <person name="Rusch D."/>
            <person name="Podicherti R."/>
            <person name="Tsui H.-C.T."/>
            <person name="Winkler M.E."/>
        </authorList>
    </citation>
    <scope>NUCLEOTIDE SEQUENCE</scope>
</reference>
<dbReference type="PANTHER" id="PTHR10229:SF0">
    <property type="entry name" value="GTP-BINDING PROTEIN 6-RELATED"/>
    <property type="match status" value="1"/>
</dbReference>
<accession>A0A382CS39</accession>
<evidence type="ECO:0000313" key="1">
    <source>
        <dbReference type="EMBL" id="SVB28634.1"/>
    </source>
</evidence>
<sequence>MLHVIDVSHPKAPEQTRVVEETLMDLGLMDRPRILVMNKMDLMAERSLANSNGDSPSLPAHEAQSGILVSAAKGWNLDDLLREIEETLIDMDGPLTVVDAAGSSRGW</sequence>
<evidence type="ECO:0008006" key="2">
    <source>
        <dbReference type="Google" id="ProtNLM"/>
    </source>
</evidence>
<dbReference type="GO" id="GO:0005737">
    <property type="term" value="C:cytoplasm"/>
    <property type="evidence" value="ECO:0007669"/>
    <property type="project" value="TreeGrafter"/>
</dbReference>
<dbReference type="GO" id="GO:0005525">
    <property type="term" value="F:GTP binding"/>
    <property type="evidence" value="ECO:0007669"/>
    <property type="project" value="InterPro"/>
</dbReference>
<dbReference type="EMBL" id="UINC01035743">
    <property type="protein sequence ID" value="SVB28634.1"/>
    <property type="molecule type" value="Genomic_DNA"/>
</dbReference>
<name>A0A382CS39_9ZZZZ</name>
<protein>
    <recommendedName>
        <fullName evidence="2">Hflx-type G domain-containing protein</fullName>
    </recommendedName>
</protein>